<reference evidence="1" key="1">
    <citation type="submission" date="2018-02" db="EMBL/GenBank/DDBJ databases">
        <title>Rhizophora mucronata_Transcriptome.</title>
        <authorList>
            <person name="Meera S.P."/>
            <person name="Sreeshan A."/>
            <person name="Augustine A."/>
        </authorList>
    </citation>
    <scope>NUCLEOTIDE SEQUENCE</scope>
    <source>
        <tissue evidence="1">Leaf</tissue>
    </source>
</reference>
<accession>A0A2P2PSP9</accession>
<evidence type="ECO:0000313" key="1">
    <source>
        <dbReference type="EMBL" id="MBX57725.1"/>
    </source>
</evidence>
<organism evidence="1">
    <name type="scientific">Rhizophora mucronata</name>
    <name type="common">Asiatic mangrove</name>
    <dbReference type="NCBI Taxonomy" id="61149"/>
    <lineage>
        <taxon>Eukaryota</taxon>
        <taxon>Viridiplantae</taxon>
        <taxon>Streptophyta</taxon>
        <taxon>Embryophyta</taxon>
        <taxon>Tracheophyta</taxon>
        <taxon>Spermatophyta</taxon>
        <taxon>Magnoliopsida</taxon>
        <taxon>eudicotyledons</taxon>
        <taxon>Gunneridae</taxon>
        <taxon>Pentapetalae</taxon>
        <taxon>rosids</taxon>
        <taxon>fabids</taxon>
        <taxon>Malpighiales</taxon>
        <taxon>Rhizophoraceae</taxon>
        <taxon>Rhizophora</taxon>
    </lineage>
</organism>
<name>A0A2P2PSP9_RHIMU</name>
<sequence>MQALGKWDCLQEYASFILI</sequence>
<dbReference type="AlphaFoldDB" id="A0A2P2PSP9"/>
<protein>
    <submittedName>
        <fullName evidence="1">Uncharacterized protein</fullName>
    </submittedName>
</protein>
<proteinExistence type="predicted"/>
<dbReference type="EMBL" id="GGEC01077241">
    <property type="protein sequence ID" value="MBX57725.1"/>
    <property type="molecule type" value="Transcribed_RNA"/>
</dbReference>